<dbReference type="GO" id="GO:0016020">
    <property type="term" value="C:membrane"/>
    <property type="evidence" value="ECO:0007669"/>
    <property type="project" value="UniProtKB-SubCell"/>
</dbReference>
<evidence type="ECO:0000256" key="8">
    <source>
        <dbReference type="ARBA" id="ARBA00022989"/>
    </source>
</evidence>
<comment type="subcellular location">
    <subcellularLocation>
        <location evidence="1">Membrane</location>
        <topology evidence="1">Multi-pass membrane protein</topology>
    </subcellularLocation>
</comment>
<protein>
    <recommendedName>
        <fullName evidence="16">Integral membrane protein</fullName>
    </recommendedName>
</protein>
<evidence type="ECO:0000256" key="11">
    <source>
        <dbReference type="ARBA" id="ARBA00023303"/>
    </source>
</evidence>
<dbReference type="PANTHER" id="PTHR31462:SF5">
    <property type="entry name" value="ENDOSOMAL_LYSOSOMAL PROTON CHANNEL TMEM175"/>
    <property type="match status" value="1"/>
</dbReference>
<evidence type="ECO:0000256" key="9">
    <source>
        <dbReference type="ARBA" id="ARBA00023065"/>
    </source>
</evidence>
<dbReference type="PANTHER" id="PTHR31462">
    <property type="entry name" value="ENDOSOMAL/LYSOSOMAL POTASSIUM CHANNEL TMEM175"/>
    <property type="match status" value="1"/>
</dbReference>
<evidence type="ECO:0000256" key="3">
    <source>
        <dbReference type="ARBA" id="ARBA00022448"/>
    </source>
</evidence>
<feature type="transmembrane region" description="Helical" evidence="13">
    <location>
        <begin position="107"/>
        <end position="126"/>
    </location>
</feature>
<reference evidence="14 15" key="1">
    <citation type="journal article" date="2015" name="Genome Announc.">
        <title>Expanding the biotechnology potential of lactobacilli through comparative genomics of 213 strains and associated genera.</title>
        <authorList>
            <person name="Sun Z."/>
            <person name="Harris H.M."/>
            <person name="McCann A."/>
            <person name="Guo C."/>
            <person name="Argimon S."/>
            <person name="Zhang W."/>
            <person name="Yang X."/>
            <person name="Jeffery I.B."/>
            <person name="Cooney J.C."/>
            <person name="Kagawa T.F."/>
            <person name="Liu W."/>
            <person name="Song Y."/>
            <person name="Salvetti E."/>
            <person name="Wrobel A."/>
            <person name="Rasinkangas P."/>
            <person name="Parkhill J."/>
            <person name="Rea M.C."/>
            <person name="O'Sullivan O."/>
            <person name="Ritari J."/>
            <person name="Douillard F.P."/>
            <person name="Paul Ross R."/>
            <person name="Yang R."/>
            <person name="Briner A.E."/>
            <person name="Felis G.E."/>
            <person name="de Vos W.M."/>
            <person name="Barrangou R."/>
            <person name="Klaenhammer T.R."/>
            <person name="Caufield P.W."/>
            <person name="Cui Y."/>
            <person name="Zhang H."/>
            <person name="O'Toole P.W."/>
        </authorList>
    </citation>
    <scope>NUCLEOTIDE SEQUENCE [LARGE SCALE GENOMIC DNA]</scope>
    <source>
        <strain evidence="14 15">DSM 20003</strain>
    </source>
</reference>
<comment type="catalytic activity">
    <reaction evidence="12">
        <text>K(+)(in) = K(+)(out)</text>
        <dbReference type="Rhea" id="RHEA:29463"/>
        <dbReference type="ChEBI" id="CHEBI:29103"/>
    </reaction>
</comment>
<dbReference type="Proteomes" id="UP000051461">
    <property type="component" value="Unassembled WGS sequence"/>
</dbReference>
<evidence type="ECO:0000313" key="14">
    <source>
        <dbReference type="EMBL" id="KRK39093.1"/>
    </source>
</evidence>
<dbReference type="EMBL" id="AZDA01000046">
    <property type="protein sequence ID" value="KRK39093.1"/>
    <property type="molecule type" value="Genomic_DNA"/>
</dbReference>
<dbReference type="Pfam" id="PF06736">
    <property type="entry name" value="TMEM175"/>
    <property type="match status" value="1"/>
</dbReference>
<dbReference type="AlphaFoldDB" id="A0A0R1GY53"/>
<name>A0A0R1GY53_9LACO</name>
<evidence type="ECO:0000256" key="5">
    <source>
        <dbReference type="ARBA" id="ARBA00022692"/>
    </source>
</evidence>
<keyword evidence="3" id="KW-0813">Transport</keyword>
<gene>
    <name evidence="14" type="ORF">FC07_GL002813</name>
</gene>
<keyword evidence="15" id="KW-1185">Reference proteome</keyword>
<evidence type="ECO:0000256" key="1">
    <source>
        <dbReference type="ARBA" id="ARBA00004141"/>
    </source>
</evidence>
<dbReference type="InterPro" id="IPR010617">
    <property type="entry name" value="TMEM175-like"/>
</dbReference>
<comment type="similarity">
    <text evidence="2">Belongs to the TMEM175 family.</text>
</comment>
<dbReference type="STRING" id="1423726.FC07_GL002813"/>
<proteinExistence type="inferred from homology"/>
<dbReference type="RefSeq" id="WP_057904469.1">
    <property type="nucleotide sequence ID" value="NZ_AZDA01000046.1"/>
</dbReference>
<keyword evidence="6" id="KW-0631">Potassium channel</keyword>
<evidence type="ECO:0000256" key="2">
    <source>
        <dbReference type="ARBA" id="ARBA00006920"/>
    </source>
</evidence>
<evidence type="ECO:0000313" key="15">
    <source>
        <dbReference type="Proteomes" id="UP000051461"/>
    </source>
</evidence>
<evidence type="ECO:0000256" key="4">
    <source>
        <dbReference type="ARBA" id="ARBA00022538"/>
    </source>
</evidence>
<sequence>MSKTRLEAFNDAVIAIIMTILVLELKPVTDLSWHGLWDIRTELLSYLFSFFLMAVTWNNHHHMFQVIGKINGAILWANTNLLLWLSLFPFATTIVDSHWMSPFAEQLYVLLYFLYNIAWLILRLLLVKQNPKSKQILGHKDLITCGITIMIFGLTFLYPPLGVIGCFLNTLQWVIPYRKVERKFNH</sequence>
<keyword evidence="11" id="KW-0407">Ion channel</keyword>
<evidence type="ECO:0008006" key="16">
    <source>
        <dbReference type="Google" id="ProtNLM"/>
    </source>
</evidence>
<feature type="transmembrane region" description="Helical" evidence="13">
    <location>
        <begin position="43"/>
        <end position="61"/>
    </location>
</feature>
<keyword evidence="9" id="KW-0406">Ion transport</keyword>
<feature type="transmembrane region" description="Helical" evidence="13">
    <location>
        <begin position="147"/>
        <end position="175"/>
    </location>
</feature>
<dbReference type="GO" id="GO:0005267">
    <property type="term" value="F:potassium channel activity"/>
    <property type="evidence" value="ECO:0007669"/>
    <property type="project" value="UniProtKB-KW"/>
</dbReference>
<organism evidence="14 15">
    <name type="scientific">Loigolactobacillus bifermentans DSM 20003</name>
    <dbReference type="NCBI Taxonomy" id="1423726"/>
    <lineage>
        <taxon>Bacteria</taxon>
        <taxon>Bacillati</taxon>
        <taxon>Bacillota</taxon>
        <taxon>Bacilli</taxon>
        <taxon>Lactobacillales</taxon>
        <taxon>Lactobacillaceae</taxon>
        <taxon>Loigolactobacillus</taxon>
    </lineage>
</organism>
<keyword evidence="8 13" id="KW-1133">Transmembrane helix</keyword>
<keyword evidence="7" id="KW-0630">Potassium</keyword>
<evidence type="ECO:0000256" key="6">
    <source>
        <dbReference type="ARBA" id="ARBA00022826"/>
    </source>
</evidence>
<dbReference type="GO" id="GO:0015252">
    <property type="term" value="F:proton channel activity"/>
    <property type="evidence" value="ECO:0007669"/>
    <property type="project" value="InterPro"/>
</dbReference>
<keyword evidence="5 13" id="KW-0812">Transmembrane</keyword>
<evidence type="ECO:0000256" key="10">
    <source>
        <dbReference type="ARBA" id="ARBA00023136"/>
    </source>
</evidence>
<dbReference type="OrthoDB" id="7626281at2"/>
<accession>A0A0R1GY53</accession>
<keyword evidence="4" id="KW-0633">Potassium transport</keyword>
<comment type="caution">
    <text evidence="14">The sequence shown here is derived from an EMBL/GenBank/DDBJ whole genome shotgun (WGS) entry which is preliminary data.</text>
</comment>
<evidence type="ECO:0000256" key="12">
    <source>
        <dbReference type="ARBA" id="ARBA00034430"/>
    </source>
</evidence>
<feature type="transmembrane region" description="Helical" evidence="13">
    <location>
        <begin position="73"/>
        <end position="95"/>
    </location>
</feature>
<dbReference type="PATRIC" id="fig|1423726.3.peg.2922"/>
<evidence type="ECO:0000256" key="7">
    <source>
        <dbReference type="ARBA" id="ARBA00022958"/>
    </source>
</evidence>
<evidence type="ECO:0000256" key="13">
    <source>
        <dbReference type="SAM" id="Phobius"/>
    </source>
</evidence>
<keyword evidence="10 13" id="KW-0472">Membrane</keyword>